<proteinExistence type="predicted"/>
<dbReference type="OrthoDB" id="276721at2759"/>
<dbReference type="Gene3D" id="3.40.50.720">
    <property type="entry name" value="NAD(P)-binding Rossmann-like Domain"/>
    <property type="match status" value="1"/>
</dbReference>
<dbReference type="Proteomes" id="UP000268823">
    <property type="component" value="Unassembled WGS sequence"/>
</dbReference>
<dbReference type="AlphaFoldDB" id="A0A3M7FKT9"/>
<sequence length="327" mass="35169">MATASAVKKKLVVCGGNGFLGNRICKAAVAREWDVTSISRSGEPNWPSVSAHQTAPAWSKSVTWRAANILHPETYKSDLEGADAVVHSMGILLEADYKGVLTGKESPIAGLKRAFSQTKKGSNVNPLERQPGQEMEAAERGGELTYELMNRDSAVVLAREANEAKVPSFAYVSAAAGAPVLPGRYIRTKREAEDIISTTFPRMRSLFIRPGFLFDSSRGFTIPMAAVTYGGFLANSLTGGNLTWLMGAGGAKPLKADLVAEAIVEGLADDGVKGPVEVSEIESLANKAWRREQFSQLEVFCDFLKASDAFDCRGTNGEVFLSFVLLK</sequence>
<dbReference type="GO" id="GO:0005739">
    <property type="term" value="C:mitochondrion"/>
    <property type="evidence" value="ECO:0007669"/>
    <property type="project" value="TreeGrafter"/>
</dbReference>
<dbReference type="VEuPathDB" id="FungiDB:BTJ68_04445"/>
<dbReference type="InterPro" id="IPR051207">
    <property type="entry name" value="ComplexI_NDUFA9_subunit"/>
</dbReference>
<reference evidence="1 2" key="1">
    <citation type="journal article" date="2018" name="BMC Genomics">
        <title>Genomic evidence for intraspecific hybridization in a clonal and extremely halotolerant yeast.</title>
        <authorList>
            <person name="Gostincar C."/>
            <person name="Stajich J.E."/>
            <person name="Zupancic J."/>
            <person name="Zalar P."/>
            <person name="Gunde-Cimerman N."/>
        </authorList>
    </citation>
    <scope>NUCLEOTIDE SEQUENCE [LARGE SCALE GENOMIC DNA]</scope>
    <source>
        <strain evidence="1 2">EXF-2788</strain>
    </source>
</reference>
<dbReference type="GO" id="GO:0044877">
    <property type="term" value="F:protein-containing complex binding"/>
    <property type="evidence" value="ECO:0007669"/>
    <property type="project" value="TreeGrafter"/>
</dbReference>
<dbReference type="PANTHER" id="PTHR12126">
    <property type="entry name" value="NADH-UBIQUINONE OXIDOREDUCTASE 39 KDA SUBUNIT-RELATED"/>
    <property type="match status" value="1"/>
</dbReference>
<comment type="caution">
    <text evidence="1">The sequence shown here is derived from an EMBL/GenBank/DDBJ whole genome shotgun (WGS) entry which is preliminary data.</text>
</comment>
<gene>
    <name evidence="1" type="ORF">D0861_04245</name>
</gene>
<evidence type="ECO:0008006" key="3">
    <source>
        <dbReference type="Google" id="ProtNLM"/>
    </source>
</evidence>
<organism evidence="1 2">
    <name type="scientific">Hortaea werneckii</name>
    <name type="common">Black yeast</name>
    <name type="synonym">Cladosporium werneckii</name>
    <dbReference type="NCBI Taxonomy" id="91943"/>
    <lineage>
        <taxon>Eukaryota</taxon>
        <taxon>Fungi</taxon>
        <taxon>Dikarya</taxon>
        <taxon>Ascomycota</taxon>
        <taxon>Pezizomycotina</taxon>
        <taxon>Dothideomycetes</taxon>
        <taxon>Dothideomycetidae</taxon>
        <taxon>Mycosphaerellales</taxon>
        <taxon>Teratosphaeriaceae</taxon>
        <taxon>Hortaea</taxon>
    </lineage>
</organism>
<dbReference type="SUPFAM" id="SSF51735">
    <property type="entry name" value="NAD(P)-binding Rossmann-fold domains"/>
    <property type="match status" value="1"/>
</dbReference>
<accession>A0A3M7FKT9</accession>
<evidence type="ECO:0000313" key="2">
    <source>
        <dbReference type="Proteomes" id="UP000268823"/>
    </source>
</evidence>
<name>A0A3M7FKT9_HORWE</name>
<protein>
    <recommendedName>
        <fullName evidence="3">NAD-dependent epimerase/dehydratase domain-containing protein</fullName>
    </recommendedName>
</protein>
<dbReference type="EMBL" id="QWIR01000064">
    <property type="protein sequence ID" value="RMY89448.1"/>
    <property type="molecule type" value="Genomic_DNA"/>
</dbReference>
<dbReference type="PANTHER" id="PTHR12126:SF16">
    <property type="entry name" value="MIOREX COMPLEX COMPONENT 2"/>
    <property type="match status" value="1"/>
</dbReference>
<evidence type="ECO:0000313" key="1">
    <source>
        <dbReference type="EMBL" id="RMY89448.1"/>
    </source>
</evidence>
<dbReference type="InterPro" id="IPR036291">
    <property type="entry name" value="NAD(P)-bd_dom_sf"/>
</dbReference>